<keyword evidence="6" id="KW-0560">Oxidoreductase</keyword>
<evidence type="ECO:0000256" key="1">
    <source>
        <dbReference type="ARBA" id="ARBA00004418"/>
    </source>
</evidence>
<accession>A0A844BGT7</accession>
<dbReference type="GO" id="GO:0020037">
    <property type="term" value="F:heme binding"/>
    <property type="evidence" value="ECO:0007669"/>
    <property type="project" value="InterPro"/>
</dbReference>
<comment type="caution">
    <text evidence="11">The sequence shown here is derived from an EMBL/GenBank/DDBJ whole genome shotgun (WGS) entry which is preliminary data.</text>
</comment>
<organism evidence="11 12">
    <name type="scientific">Rhodovulum strictum</name>
    <dbReference type="NCBI Taxonomy" id="58314"/>
    <lineage>
        <taxon>Bacteria</taxon>
        <taxon>Pseudomonadati</taxon>
        <taxon>Pseudomonadota</taxon>
        <taxon>Alphaproteobacteria</taxon>
        <taxon>Rhodobacterales</taxon>
        <taxon>Paracoccaceae</taxon>
        <taxon>Rhodovulum</taxon>
    </lineage>
</organism>
<keyword evidence="2 8" id="KW-0349">Heme</keyword>
<comment type="cofactor">
    <cofactor evidence="8">
        <name>heme</name>
        <dbReference type="ChEBI" id="CHEBI:30413"/>
    </cofactor>
    <text evidence="8">Binds 2 heme groups.</text>
</comment>
<gene>
    <name evidence="11" type="ORF">GH815_12410</name>
</gene>
<feature type="binding site" description="axial binding residue" evidence="9">
    <location>
        <position position="75"/>
    </location>
    <ligand>
        <name>heme c</name>
        <dbReference type="ChEBI" id="CHEBI:61717"/>
        <label>1</label>
    </ligand>
    <ligandPart>
        <name>Fe</name>
        <dbReference type="ChEBI" id="CHEBI:18248"/>
    </ligandPart>
</feature>
<proteinExistence type="predicted"/>
<feature type="binding site" description="axial binding residue" evidence="9">
    <location>
        <position position="220"/>
    </location>
    <ligand>
        <name>heme c</name>
        <dbReference type="ChEBI" id="CHEBI:61717"/>
        <label>2</label>
    </ligand>
    <ligandPart>
        <name>Fe</name>
        <dbReference type="ChEBI" id="CHEBI:18248"/>
    </ligandPart>
</feature>
<protein>
    <submittedName>
        <fullName evidence="11">Cytochrome-c peroxidase</fullName>
    </submittedName>
</protein>
<keyword evidence="5" id="KW-0574">Periplasm</keyword>
<evidence type="ECO:0000256" key="7">
    <source>
        <dbReference type="ARBA" id="ARBA00023004"/>
    </source>
</evidence>
<feature type="binding site" description="axial binding residue" evidence="9">
    <location>
        <position position="91"/>
    </location>
    <ligand>
        <name>heme c</name>
        <dbReference type="ChEBI" id="CHEBI:61717"/>
        <label>1</label>
    </ligand>
    <ligandPart>
        <name>Fe</name>
        <dbReference type="ChEBI" id="CHEBI:18248"/>
    </ligandPart>
</feature>
<evidence type="ECO:0000313" key="11">
    <source>
        <dbReference type="EMBL" id="MRH21799.1"/>
    </source>
</evidence>
<dbReference type="GO" id="GO:0009055">
    <property type="term" value="F:electron transfer activity"/>
    <property type="evidence" value="ECO:0007669"/>
    <property type="project" value="InterPro"/>
</dbReference>
<dbReference type="Gene3D" id="1.10.760.10">
    <property type="entry name" value="Cytochrome c-like domain"/>
    <property type="match status" value="2"/>
</dbReference>
<keyword evidence="3 9" id="KW-0479">Metal-binding</keyword>
<feature type="binding site" description="covalent" evidence="8">
    <location>
        <position position="74"/>
    </location>
    <ligand>
        <name>heme c</name>
        <dbReference type="ChEBI" id="CHEBI:61717"/>
        <label>1</label>
    </ligand>
</feature>
<dbReference type="Proteomes" id="UP000466730">
    <property type="component" value="Unassembled WGS sequence"/>
</dbReference>
<keyword evidence="7 9" id="KW-0408">Iron</keyword>
<keyword evidence="4" id="KW-0732">Signal</keyword>
<dbReference type="InterPro" id="IPR026259">
    <property type="entry name" value="MauG/Cytc_peroxidase"/>
</dbReference>
<comment type="PTM">
    <text evidence="8">Binds 2 heme groups per subunit.</text>
</comment>
<evidence type="ECO:0000256" key="6">
    <source>
        <dbReference type="ARBA" id="ARBA00023002"/>
    </source>
</evidence>
<evidence type="ECO:0000256" key="5">
    <source>
        <dbReference type="ARBA" id="ARBA00022764"/>
    </source>
</evidence>
<dbReference type="SUPFAM" id="SSF46626">
    <property type="entry name" value="Cytochrome c"/>
    <property type="match status" value="2"/>
</dbReference>
<dbReference type="InterPro" id="IPR036909">
    <property type="entry name" value="Cyt_c-like_dom_sf"/>
</dbReference>
<evidence type="ECO:0000256" key="4">
    <source>
        <dbReference type="ARBA" id="ARBA00022729"/>
    </source>
</evidence>
<dbReference type="GO" id="GO:0046872">
    <property type="term" value="F:metal ion binding"/>
    <property type="evidence" value="ECO:0007669"/>
    <property type="project" value="UniProtKB-KW"/>
</dbReference>
<evidence type="ECO:0000256" key="9">
    <source>
        <dbReference type="PIRSR" id="PIRSR000294-2"/>
    </source>
</evidence>
<dbReference type="PROSITE" id="PS51007">
    <property type="entry name" value="CYTC"/>
    <property type="match status" value="2"/>
</dbReference>
<feature type="binding site" description="covalent" evidence="8">
    <location>
        <position position="216"/>
    </location>
    <ligand>
        <name>heme c</name>
        <dbReference type="ChEBI" id="CHEBI:61717"/>
        <label>2</label>
    </ligand>
</feature>
<dbReference type="GO" id="GO:0004130">
    <property type="term" value="F:cytochrome-c peroxidase activity"/>
    <property type="evidence" value="ECO:0007669"/>
    <property type="project" value="TreeGrafter"/>
</dbReference>
<dbReference type="PIRSF" id="PIRSF000294">
    <property type="entry name" value="Cytochrome-c_peroxidase"/>
    <property type="match status" value="1"/>
</dbReference>
<keyword evidence="11" id="KW-0575">Peroxidase</keyword>
<dbReference type="EMBL" id="WJPO01000019">
    <property type="protein sequence ID" value="MRH21799.1"/>
    <property type="molecule type" value="Genomic_DNA"/>
</dbReference>
<dbReference type="PANTHER" id="PTHR30600">
    <property type="entry name" value="CYTOCHROME C PEROXIDASE-RELATED"/>
    <property type="match status" value="1"/>
</dbReference>
<feature type="domain" description="Cytochrome c" evidence="10">
    <location>
        <begin position="201"/>
        <end position="338"/>
    </location>
</feature>
<evidence type="ECO:0000256" key="3">
    <source>
        <dbReference type="ARBA" id="ARBA00022723"/>
    </source>
</evidence>
<feature type="binding site" description="covalent" evidence="8">
    <location>
        <position position="71"/>
    </location>
    <ligand>
        <name>heme c</name>
        <dbReference type="ChEBI" id="CHEBI:61717"/>
        <label>1</label>
    </ligand>
</feature>
<dbReference type="AlphaFoldDB" id="A0A844BGT7"/>
<evidence type="ECO:0000256" key="8">
    <source>
        <dbReference type="PIRSR" id="PIRSR000294-1"/>
    </source>
</evidence>
<keyword evidence="12" id="KW-1185">Reference proteome</keyword>
<feature type="domain" description="Cytochrome c" evidence="10">
    <location>
        <begin position="49"/>
        <end position="182"/>
    </location>
</feature>
<dbReference type="GO" id="GO:0042597">
    <property type="term" value="C:periplasmic space"/>
    <property type="evidence" value="ECO:0007669"/>
    <property type="project" value="UniProtKB-SubCell"/>
</dbReference>
<reference evidence="11 12" key="1">
    <citation type="submission" date="2019-11" db="EMBL/GenBank/DDBJ databases">
        <title>Draft Whole-Genome sequence of the marine photosynthetic bacterium Rhodovulum strictum DSM 11289.</title>
        <authorList>
            <person name="Kyndt J.A."/>
            <person name="Meyer T.E."/>
        </authorList>
    </citation>
    <scope>NUCLEOTIDE SEQUENCE [LARGE SCALE GENOMIC DNA]</scope>
    <source>
        <strain evidence="11 12">DSM 11289</strain>
    </source>
</reference>
<dbReference type="InterPro" id="IPR004852">
    <property type="entry name" value="Di-haem_cyt_c_peroxidsae"/>
</dbReference>
<sequence>MDRTAPLRAVYSGPPETWPPPHLDAGVTYVELAPRALPPAPRPGSPDEARARLGERLFSDPALSDSGQIACESCHNRRLGWGDGLPRSIGHDRQEGPRNAPALFTAGAGLPLFWDGRADNLPEQALGPLTSPVEMANHDLAAIPARLMARPDYPRLFAEAYGPGPITLDQVTDALARFQTHLDRPTRLDRFLSGDPRALSDQEILGLHLFRTRARCANCHFGPLLADGRFHDLGLSWFNRSFEDLGRFAVSGDPADVGAFRTPSLRHVSRTGPYMHNGLFPHLVGVVRLYAAGGGSSAAPDPARPVLAEAARTTSPLLHRLDLDEAEIAALVAFLEAI</sequence>
<dbReference type="Pfam" id="PF03150">
    <property type="entry name" value="CCP_MauG"/>
    <property type="match status" value="1"/>
</dbReference>
<evidence type="ECO:0000313" key="12">
    <source>
        <dbReference type="Proteomes" id="UP000466730"/>
    </source>
</evidence>
<feature type="binding site" description="covalent" evidence="8">
    <location>
        <position position="219"/>
    </location>
    <ligand>
        <name>heme c</name>
        <dbReference type="ChEBI" id="CHEBI:61717"/>
        <label>2</label>
    </ligand>
</feature>
<dbReference type="InterPro" id="IPR051395">
    <property type="entry name" value="Cytochrome_c_Peroxidase/MauG"/>
</dbReference>
<name>A0A844BGT7_9RHOB</name>
<dbReference type="InterPro" id="IPR009056">
    <property type="entry name" value="Cyt_c-like_dom"/>
</dbReference>
<comment type="subcellular location">
    <subcellularLocation>
        <location evidence="1">Periplasm</location>
    </subcellularLocation>
</comment>
<evidence type="ECO:0000256" key="2">
    <source>
        <dbReference type="ARBA" id="ARBA00022617"/>
    </source>
</evidence>
<evidence type="ECO:0000259" key="10">
    <source>
        <dbReference type="PROSITE" id="PS51007"/>
    </source>
</evidence>